<dbReference type="Gene3D" id="3.30.497.10">
    <property type="entry name" value="Antithrombin, subunit I, domain 2"/>
    <property type="match status" value="1"/>
</dbReference>
<evidence type="ECO:0000256" key="1">
    <source>
        <dbReference type="RuleBase" id="RU000411"/>
    </source>
</evidence>
<name>A0A411YB43_9ACTN</name>
<feature type="region of interest" description="Disordered" evidence="2">
    <location>
        <begin position="272"/>
        <end position="443"/>
    </location>
</feature>
<dbReference type="Gene3D" id="2.30.39.10">
    <property type="entry name" value="Alpha-1-antitrypsin, domain 1"/>
    <property type="match status" value="1"/>
</dbReference>
<dbReference type="EMBL" id="CP036402">
    <property type="protein sequence ID" value="QBI18430.1"/>
    <property type="molecule type" value="Genomic_DNA"/>
</dbReference>
<dbReference type="Proteomes" id="UP000291469">
    <property type="component" value="Chromosome"/>
</dbReference>
<evidence type="ECO:0000313" key="5">
    <source>
        <dbReference type="EMBL" id="QBI18430.1"/>
    </source>
</evidence>
<dbReference type="AlphaFoldDB" id="A0A411YB43"/>
<feature type="chain" id="PRO_5038435712" description="Serpin domain-containing protein" evidence="3">
    <location>
        <begin position="24"/>
        <end position="443"/>
    </location>
</feature>
<evidence type="ECO:0000313" key="6">
    <source>
        <dbReference type="Proteomes" id="UP000291469"/>
    </source>
</evidence>
<dbReference type="GO" id="GO:0005615">
    <property type="term" value="C:extracellular space"/>
    <property type="evidence" value="ECO:0007669"/>
    <property type="project" value="InterPro"/>
</dbReference>
<evidence type="ECO:0000256" key="2">
    <source>
        <dbReference type="SAM" id="MobiDB-lite"/>
    </source>
</evidence>
<dbReference type="SMART" id="SM00093">
    <property type="entry name" value="SERPIN"/>
    <property type="match status" value="1"/>
</dbReference>
<dbReference type="InterPro" id="IPR036186">
    <property type="entry name" value="Serpin_sf"/>
</dbReference>
<dbReference type="InterPro" id="IPR023796">
    <property type="entry name" value="Serpin_dom"/>
</dbReference>
<dbReference type="Pfam" id="PF00079">
    <property type="entry name" value="Serpin"/>
    <property type="match status" value="1"/>
</dbReference>
<gene>
    <name evidence="5" type="ORF">ER308_01830</name>
</gene>
<feature type="domain" description="Serpin" evidence="4">
    <location>
        <begin position="68"/>
        <end position="419"/>
    </location>
</feature>
<dbReference type="SUPFAM" id="SSF56574">
    <property type="entry name" value="Serpins"/>
    <property type="match status" value="1"/>
</dbReference>
<organism evidence="5 6">
    <name type="scientific">Egibacter rhizosphaerae</name>
    <dbReference type="NCBI Taxonomy" id="1670831"/>
    <lineage>
        <taxon>Bacteria</taxon>
        <taxon>Bacillati</taxon>
        <taxon>Actinomycetota</taxon>
        <taxon>Nitriliruptoria</taxon>
        <taxon>Egibacterales</taxon>
        <taxon>Egibacteraceae</taxon>
        <taxon>Egibacter</taxon>
    </lineage>
</organism>
<evidence type="ECO:0000259" key="4">
    <source>
        <dbReference type="SMART" id="SM00093"/>
    </source>
</evidence>
<protein>
    <recommendedName>
        <fullName evidence="4">Serpin domain-containing protein</fullName>
    </recommendedName>
</protein>
<feature type="signal peptide" evidence="3">
    <location>
        <begin position="1"/>
        <end position="23"/>
    </location>
</feature>
<evidence type="ECO:0000256" key="3">
    <source>
        <dbReference type="SAM" id="SignalP"/>
    </source>
</evidence>
<dbReference type="OrthoDB" id="9764871at2"/>
<dbReference type="InterPro" id="IPR042185">
    <property type="entry name" value="Serpin_sf_2"/>
</dbReference>
<dbReference type="KEGG" id="erz:ER308_01830"/>
<dbReference type="PANTHER" id="PTHR11461">
    <property type="entry name" value="SERINE PROTEASE INHIBITOR, SERPIN"/>
    <property type="match status" value="1"/>
</dbReference>
<feature type="compositionally biased region" description="Basic residues" evidence="2">
    <location>
        <begin position="404"/>
        <end position="424"/>
    </location>
</feature>
<sequence>MGRTSGATRAAALFSAAALLASACGSGTGAPAEAGPVGDVEDIDRSRLADVDAERTSRLAEGIDAFGFALLDELRDDGAGGEDDDAGTVLSPVSAAALLVLLLPGAEGETAEEIAAALHTDVDAVTDGQVGGLLLDLATAPDVDLTLANAAWFTPDYPVEGDYREEIRATLGASIDELDLGDADDVEEIDAWAEERTDGLVDEISDALGLPRANAVAVLANATHFAGDWTDQFDPDDTAAGPFTRDDGAEVTTDLMHHDEADVFVAADHERDLVPGPSPLRRARGGDRRAIRVRGAATHRRGLHRGRARRAQRRRVAGAVRASVPQGAAGRPADVRPRGRARPHRAPQGPRDRARLGRRPRLHRHVAEQPVARDGGAEGRHRGRRGRHRGGRGHRWCDGGVRAGAHRSRRRPLLRVRGPRHRERRPALPRVRRRPGVAPSGRT</sequence>
<keyword evidence="6" id="KW-1185">Reference proteome</keyword>
<dbReference type="InterPro" id="IPR000215">
    <property type="entry name" value="Serpin_fam"/>
</dbReference>
<accession>A0A411YB43</accession>
<keyword evidence="3" id="KW-0732">Signal</keyword>
<comment type="similarity">
    <text evidence="1">Belongs to the serpin family.</text>
</comment>
<proteinExistence type="inferred from homology"/>
<dbReference type="PANTHER" id="PTHR11461:SF211">
    <property type="entry name" value="GH10112P-RELATED"/>
    <property type="match status" value="1"/>
</dbReference>
<dbReference type="InterPro" id="IPR042178">
    <property type="entry name" value="Serpin_sf_1"/>
</dbReference>
<dbReference type="PROSITE" id="PS51257">
    <property type="entry name" value="PROKAR_LIPOPROTEIN"/>
    <property type="match status" value="1"/>
</dbReference>
<feature type="compositionally biased region" description="Basic residues" evidence="2">
    <location>
        <begin position="297"/>
        <end position="316"/>
    </location>
</feature>
<reference evidence="5 6" key="1">
    <citation type="submission" date="2019-01" db="EMBL/GenBank/DDBJ databases">
        <title>Egibacter rhizosphaerae EGI 80759T.</title>
        <authorList>
            <person name="Chen D.-D."/>
            <person name="Tian Y."/>
            <person name="Jiao J.-Y."/>
            <person name="Zhang X.-T."/>
            <person name="Zhang Y.-G."/>
            <person name="Zhang Y."/>
            <person name="Xiao M."/>
            <person name="Shu W.-S."/>
            <person name="Li W.-J."/>
        </authorList>
    </citation>
    <scope>NUCLEOTIDE SEQUENCE [LARGE SCALE GENOMIC DNA]</scope>
    <source>
        <strain evidence="5 6">EGI 80759</strain>
    </source>
</reference>
<dbReference type="GO" id="GO:0004867">
    <property type="term" value="F:serine-type endopeptidase inhibitor activity"/>
    <property type="evidence" value="ECO:0007669"/>
    <property type="project" value="InterPro"/>
</dbReference>
<feature type="compositionally biased region" description="Basic residues" evidence="2">
    <location>
        <begin position="381"/>
        <end position="394"/>
    </location>
</feature>